<dbReference type="PANTHER" id="PTHR47613:SF1">
    <property type="entry name" value="SPERM ACROSOME MEMBRANE-ASSOCIATED PROTEIN 4"/>
    <property type="match status" value="1"/>
</dbReference>
<dbReference type="GO" id="GO:0005886">
    <property type="term" value="C:plasma membrane"/>
    <property type="evidence" value="ECO:0007669"/>
    <property type="project" value="UniProtKB-SubCell"/>
</dbReference>
<dbReference type="InterPro" id="IPR016054">
    <property type="entry name" value="LY6_UPA_recep-like"/>
</dbReference>
<evidence type="ECO:0000259" key="11">
    <source>
        <dbReference type="Pfam" id="PF00021"/>
    </source>
</evidence>
<comment type="similarity">
    <text evidence="9">Belongs to the SPACA4/bouncer family.</text>
</comment>
<evidence type="ECO:0000256" key="4">
    <source>
        <dbReference type="ARBA" id="ARBA00022729"/>
    </source>
</evidence>
<keyword evidence="8" id="KW-0449">Lipoprotein</keyword>
<dbReference type="GO" id="GO:0098552">
    <property type="term" value="C:side of membrane"/>
    <property type="evidence" value="ECO:0007669"/>
    <property type="project" value="UniProtKB-KW"/>
</dbReference>
<feature type="domain" description="UPAR/Ly6" evidence="11">
    <location>
        <begin position="21"/>
        <end position="101"/>
    </location>
</feature>
<comment type="subcellular location">
    <subcellularLocation>
        <location evidence="1">Cell membrane</location>
        <topology evidence="1">Lipid-anchor</topology>
        <topology evidence="1">GPI-anchor</topology>
    </subcellularLocation>
</comment>
<evidence type="ECO:0000256" key="3">
    <source>
        <dbReference type="ARBA" id="ARBA00022622"/>
    </source>
</evidence>
<accession>A0A5A9MZ25</accession>
<keyword evidence="6" id="KW-1015">Disulfide bond</keyword>
<evidence type="ECO:0000256" key="10">
    <source>
        <dbReference type="SAM" id="SignalP"/>
    </source>
</evidence>
<proteinExistence type="inferred from homology"/>
<dbReference type="InterPro" id="IPR046354">
    <property type="entry name" value="SPACA4/Bouncer"/>
</dbReference>
<protein>
    <recommendedName>
        <fullName evidence="11">UPAR/Ly6 domain-containing protein</fullName>
    </recommendedName>
</protein>
<feature type="chain" id="PRO_5023144876" description="UPAR/Ly6 domain-containing protein" evidence="10">
    <location>
        <begin position="22"/>
        <end position="126"/>
    </location>
</feature>
<dbReference type="GO" id="GO:0035036">
    <property type="term" value="P:sperm-egg recognition"/>
    <property type="evidence" value="ECO:0007669"/>
    <property type="project" value="TreeGrafter"/>
</dbReference>
<name>A0A5A9MZ25_9TELE</name>
<dbReference type="AlphaFoldDB" id="A0A5A9MZ25"/>
<evidence type="ECO:0000256" key="8">
    <source>
        <dbReference type="ARBA" id="ARBA00023288"/>
    </source>
</evidence>
<dbReference type="Proteomes" id="UP000324632">
    <property type="component" value="Chromosome 24"/>
</dbReference>
<sequence length="126" mass="13826">MKGYLLITFAALSLFWCSGHTLECFRCDLGFWNLCYTTKTNCSDDENCYVGIGKAAGVLDIKVMGCLATEECNRTTVVEFLSNKTLYSIKKSCCDDDFCNAGSALQFPLAPLSLTLLLIASMIGLF</sequence>
<keyword evidence="5" id="KW-0472">Membrane</keyword>
<dbReference type="Pfam" id="PF00021">
    <property type="entry name" value="UPAR_LY6"/>
    <property type="match status" value="1"/>
</dbReference>
<keyword evidence="13" id="KW-1185">Reference proteome</keyword>
<keyword evidence="4 10" id="KW-0732">Signal</keyword>
<evidence type="ECO:0000256" key="7">
    <source>
        <dbReference type="ARBA" id="ARBA00023180"/>
    </source>
</evidence>
<dbReference type="Gene3D" id="2.10.60.10">
    <property type="entry name" value="CD59"/>
    <property type="match status" value="1"/>
</dbReference>
<gene>
    <name evidence="12" type="ORF">E1301_Tti010908</name>
</gene>
<evidence type="ECO:0000313" key="13">
    <source>
        <dbReference type="Proteomes" id="UP000324632"/>
    </source>
</evidence>
<dbReference type="OrthoDB" id="5962859at2759"/>
<organism evidence="12 13">
    <name type="scientific">Triplophysa tibetana</name>
    <dbReference type="NCBI Taxonomy" id="1572043"/>
    <lineage>
        <taxon>Eukaryota</taxon>
        <taxon>Metazoa</taxon>
        <taxon>Chordata</taxon>
        <taxon>Craniata</taxon>
        <taxon>Vertebrata</taxon>
        <taxon>Euteleostomi</taxon>
        <taxon>Actinopterygii</taxon>
        <taxon>Neopterygii</taxon>
        <taxon>Teleostei</taxon>
        <taxon>Ostariophysi</taxon>
        <taxon>Cypriniformes</taxon>
        <taxon>Nemacheilidae</taxon>
        <taxon>Triplophysa</taxon>
    </lineage>
</organism>
<evidence type="ECO:0000256" key="1">
    <source>
        <dbReference type="ARBA" id="ARBA00004609"/>
    </source>
</evidence>
<evidence type="ECO:0000313" key="12">
    <source>
        <dbReference type="EMBL" id="KAA0702984.1"/>
    </source>
</evidence>
<evidence type="ECO:0000256" key="6">
    <source>
        <dbReference type="ARBA" id="ARBA00023157"/>
    </source>
</evidence>
<keyword evidence="2" id="KW-1003">Cell membrane</keyword>
<dbReference type="SUPFAM" id="SSF57302">
    <property type="entry name" value="Snake toxin-like"/>
    <property type="match status" value="1"/>
</dbReference>
<evidence type="ECO:0000256" key="9">
    <source>
        <dbReference type="ARBA" id="ARBA00029446"/>
    </source>
</evidence>
<comment type="caution">
    <text evidence="12">The sequence shown here is derived from an EMBL/GenBank/DDBJ whole genome shotgun (WGS) entry which is preliminary data.</text>
</comment>
<dbReference type="EMBL" id="SOYY01000024">
    <property type="protein sequence ID" value="KAA0702984.1"/>
    <property type="molecule type" value="Genomic_DNA"/>
</dbReference>
<reference evidence="12 13" key="1">
    <citation type="journal article" date="2019" name="Mol. Ecol. Resour.">
        <title>Chromosome-level genome assembly of Triplophysa tibetana, a fish adapted to the harsh high-altitude environment of the Tibetan Plateau.</title>
        <authorList>
            <person name="Yang X."/>
            <person name="Liu H."/>
            <person name="Ma Z."/>
            <person name="Zou Y."/>
            <person name="Zou M."/>
            <person name="Mao Y."/>
            <person name="Li X."/>
            <person name="Wang H."/>
            <person name="Chen T."/>
            <person name="Wang W."/>
            <person name="Yang R."/>
        </authorList>
    </citation>
    <scope>NUCLEOTIDE SEQUENCE [LARGE SCALE GENOMIC DNA]</scope>
    <source>
        <strain evidence="12">TTIB1903HZAU</strain>
        <tissue evidence="12">Muscle</tissue>
    </source>
</reference>
<dbReference type="PANTHER" id="PTHR47613">
    <property type="entry name" value="SPERM ACROSOME MEMBRANE-ASSOCIATED PROTEIN 4"/>
    <property type="match status" value="1"/>
</dbReference>
<dbReference type="InterPro" id="IPR045860">
    <property type="entry name" value="Snake_toxin-like_sf"/>
</dbReference>
<feature type="signal peptide" evidence="10">
    <location>
        <begin position="1"/>
        <end position="21"/>
    </location>
</feature>
<keyword evidence="7" id="KW-0325">Glycoprotein</keyword>
<evidence type="ECO:0000256" key="2">
    <source>
        <dbReference type="ARBA" id="ARBA00022475"/>
    </source>
</evidence>
<keyword evidence="3" id="KW-0336">GPI-anchor</keyword>
<evidence type="ECO:0000256" key="5">
    <source>
        <dbReference type="ARBA" id="ARBA00023136"/>
    </source>
</evidence>